<proteinExistence type="inferred from homology"/>
<protein>
    <recommendedName>
        <fullName evidence="3">Carboxylic ester hydrolase</fullName>
        <ecNumber evidence="3">3.1.1.-</ecNumber>
    </recommendedName>
</protein>
<dbReference type="Proteomes" id="UP000279259">
    <property type="component" value="Unassembled WGS sequence"/>
</dbReference>
<dbReference type="SUPFAM" id="SSF53474">
    <property type="entry name" value="alpha/beta-Hydrolases"/>
    <property type="match status" value="1"/>
</dbReference>
<dbReference type="InterPro" id="IPR002018">
    <property type="entry name" value="CarbesteraseB"/>
</dbReference>
<dbReference type="PROSITE" id="PS00122">
    <property type="entry name" value="CARBOXYLESTERASE_B_1"/>
    <property type="match status" value="1"/>
</dbReference>
<comment type="caution">
    <text evidence="5">The sequence shown here is derived from an EMBL/GenBank/DDBJ whole genome shotgun (WGS) entry which is preliminary data.</text>
</comment>
<sequence length="410" mass="46640">MTDPTRLVQCWRLGPFNFLYSTDLDQEYEGEKEPFRGNFGLHDQRLALEWVQRNIQGFGGDPARVTLSGQSSGAYSTHAQLSAQTFLSSRPMVFSRAIIQSGPLAARHIWTKKRYDRVWGRVLASIGVDSDSPAERVQAMRNIPPQELHRLTGGPAQVGTWGVHADGVFVPVSTYHADQTFKKGDPRADFVTIGDCADERSVFIVRVTQRKMAHLIQALESELSKEQAEELLSMYGLSADSMMDDKTITILSQIAQDLRYLNPTDELASCWSRASRYHVSVTNPFEEADSCHRGLAHHSIDLMLIFRNYNDAFAQRGLRRHLDLSDVMGRAWLDYFHGKEMWKGQAQGVSANFGEEGIKRVEVRDDVRLDHEQARRLAAWHEVGLYKVGRIANKWISEQNDRRPEENFVF</sequence>
<dbReference type="EMBL" id="RSCD01000003">
    <property type="protein sequence ID" value="RSH93715.1"/>
    <property type="molecule type" value="Genomic_DNA"/>
</dbReference>
<dbReference type="GO" id="GO:0016787">
    <property type="term" value="F:hydrolase activity"/>
    <property type="evidence" value="ECO:0007669"/>
    <property type="project" value="UniProtKB-KW"/>
</dbReference>
<dbReference type="STRING" id="1890683.A0A427YRM7"/>
<organism evidence="5 6">
    <name type="scientific">Saitozyma podzolica</name>
    <dbReference type="NCBI Taxonomy" id="1890683"/>
    <lineage>
        <taxon>Eukaryota</taxon>
        <taxon>Fungi</taxon>
        <taxon>Dikarya</taxon>
        <taxon>Basidiomycota</taxon>
        <taxon>Agaricomycotina</taxon>
        <taxon>Tremellomycetes</taxon>
        <taxon>Tremellales</taxon>
        <taxon>Trimorphomycetaceae</taxon>
        <taxon>Saitozyma</taxon>
    </lineage>
</organism>
<evidence type="ECO:0000256" key="2">
    <source>
        <dbReference type="ARBA" id="ARBA00022801"/>
    </source>
</evidence>
<dbReference type="AlphaFoldDB" id="A0A427YRM7"/>
<comment type="similarity">
    <text evidence="1 3">Belongs to the type-B carboxylesterase/lipase family.</text>
</comment>
<evidence type="ECO:0000256" key="3">
    <source>
        <dbReference type="RuleBase" id="RU361235"/>
    </source>
</evidence>
<dbReference type="InterPro" id="IPR050309">
    <property type="entry name" value="Type-B_Carboxylest/Lipase"/>
</dbReference>
<dbReference type="InterPro" id="IPR019826">
    <property type="entry name" value="Carboxylesterase_B_AS"/>
</dbReference>
<evidence type="ECO:0000313" key="6">
    <source>
        <dbReference type="Proteomes" id="UP000279259"/>
    </source>
</evidence>
<accession>A0A427YRM7</accession>
<dbReference type="PANTHER" id="PTHR11559">
    <property type="entry name" value="CARBOXYLESTERASE"/>
    <property type="match status" value="1"/>
</dbReference>
<dbReference type="EC" id="3.1.1.-" evidence="3"/>
<dbReference type="Gene3D" id="3.40.50.1820">
    <property type="entry name" value="alpha/beta hydrolase"/>
    <property type="match status" value="1"/>
</dbReference>
<keyword evidence="6" id="KW-1185">Reference proteome</keyword>
<dbReference type="Pfam" id="PF00135">
    <property type="entry name" value="COesterase"/>
    <property type="match status" value="1"/>
</dbReference>
<evidence type="ECO:0000313" key="5">
    <source>
        <dbReference type="EMBL" id="RSH93715.1"/>
    </source>
</evidence>
<dbReference type="OrthoDB" id="6846267at2759"/>
<gene>
    <name evidence="5" type="ORF">EHS25_006362</name>
</gene>
<evidence type="ECO:0000256" key="1">
    <source>
        <dbReference type="ARBA" id="ARBA00005964"/>
    </source>
</evidence>
<evidence type="ECO:0000259" key="4">
    <source>
        <dbReference type="Pfam" id="PF00135"/>
    </source>
</evidence>
<keyword evidence="2 3" id="KW-0378">Hydrolase</keyword>
<feature type="domain" description="Carboxylesterase type B" evidence="4">
    <location>
        <begin position="11"/>
        <end position="310"/>
    </location>
</feature>
<reference evidence="5 6" key="1">
    <citation type="submission" date="2018-11" db="EMBL/GenBank/DDBJ databases">
        <title>Genome sequence of Saitozyma podzolica DSM 27192.</title>
        <authorList>
            <person name="Aliyu H."/>
            <person name="Gorte O."/>
            <person name="Ochsenreither K."/>
        </authorList>
    </citation>
    <scope>NUCLEOTIDE SEQUENCE [LARGE SCALE GENOMIC DNA]</scope>
    <source>
        <strain evidence="5 6">DSM 27192</strain>
    </source>
</reference>
<name>A0A427YRM7_9TREE</name>
<dbReference type="InterPro" id="IPR029058">
    <property type="entry name" value="AB_hydrolase_fold"/>
</dbReference>